<evidence type="ECO:0000313" key="2">
    <source>
        <dbReference type="EMBL" id="KAJ3173913.1"/>
    </source>
</evidence>
<comment type="caution">
    <text evidence="2">The sequence shown here is derived from an EMBL/GenBank/DDBJ whole genome shotgun (WGS) entry which is preliminary data.</text>
</comment>
<dbReference type="EMBL" id="JADGJQ010000068">
    <property type="protein sequence ID" value="KAJ3173913.1"/>
    <property type="molecule type" value="Genomic_DNA"/>
</dbReference>
<protein>
    <submittedName>
        <fullName evidence="2">Uncharacterized protein</fullName>
    </submittedName>
</protein>
<dbReference type="Proteomes" id="UP001212152">
    <property type="component" value="Unassembled WGS sequence"/>
</dbReference>
<feature type="region of interest" description="Disordered" evidence="1">
    <location>
        <begin position="254"/>
        <end position="282"/>
    </location>
</feature>
<name>A0AAD5TF95_9FUNG</name>
<evidence type="ECO:0000313" key="3">
    <source>
        <dbReference type="Proteomes" id="UP001212152"/>
    </source>
</evidence>
<dbReference type="AlphaFoldDB" id="A0AAD5TF95"/>
<gene>
    <name evidence="2" type="ORF">HDU87_007323</name>
</gene>
<proteinExistence type="predicted"/>
<organism evidence="2 3">
    <name type="scientific">Geranomyces variabilis</name>
    <dbReference type="NCBI Taxonomy" id="109894"/>
    <lineage>
        <taxon>Eukaryota</taxon>
        <taxon>Fungi</taxon>
        <taxon>Fungi incertae sedis</taxon>
        <taxon>Chytridiomycota</taxon>
        <taxon>Chytridiomycota incertae sedis</taxon>
        <taxon>Chytridiomycetes</taxon>
        <taxon>Spizellomycetales</taxon>
        <taxon>Powellomycetaceae</taxon>
        <taxon>Geranomyces</taxon>
    </lineage>
</organism>
<sequence>MDRSTRYQARVIRTLEAENEGMKQEFAKWQKLATAASRVLRTSALRPRFAKDTDDDMPADGVAIAAASITPKLVAHTQALTTGFDGVVKVIEAQNDKMDALGSTTVRVAATLEKWHAHAVRETIGQGDLVVFEGFTRDLIVDFLDVARESGYIEFSVGAFCSIKKELAVALCVYIKSRAPAMEPTVKVAGEVFVQHLQAIRNAAGGSVTNKFAEAHPARAYNPAKGRFRDVLNCWQITTIPAVVAFASPAPAYASAPASEPSMEIDVVDSDGERDDPSYSEH</sequence>
<evidence type="ECO:0000256" key="1">
    <source>
        <dbReference type="SAM" id="MobiDB-lite"/>
    </source>
</evidence>
<keyword evidence="3" id="KW-1185">Reference proteome</keyword>
<reference evidence="2" key="1">
    <citation type="submission" date="2020-05" db="EMBL/GenBank/DDBJ databases">
        <title>Phylogenomic resolution of chytrid fungi.</title>
        <authorList>
            <person name="Stajich J.E."/>
            <person name="Amses K."/>
            <person name="Simmons R."/>
            <person name="Seto K."/>
            <person name="Myers J."/>
            <person name="Bonds A."/>
            <person name="Quandt C.A."/>
            <person name="Barry K."/>
            <person name="Liu P."/>
            <person name="Grigoriev I."/>
            <person name="Longcore J.E."/>
            <person name="James T.Y."/>
        </authorList>
    </citation>
    <scope>NUCLEOTIDE SEQUENCE</scope>
    <source>
        <strain evidence="2">JEL0379</strain>
    </source>
</reference>
<accession>A0AAD5TF95</accession>